<proteinExistence type="predicted"/>
<organism evidence="2">
    <name type="scientific">Gongylonema pulchrum</name>
    <dbReference type="NCBI Taxonomy" id="637853"/>
    <lineage>
        <taxon>Eukaryota</taxon>
        <taxon>Metazoa</taxon>
        <taxon>Ecdysozoa</taxon>
        <taxon>Nematoda</taxon>
        <taxon>Chromadorea</taxon>
        <taxon>Rhabditida</taxon>
        <taxon>Spirurina</taxon>
        <taxon>Spiruromorpha</taxon>
        <taxon>Spiruroidea</taxon>
        <taxon>Gongylonematidae</taxon>
        <taxon>Gongylonema</taxon>
    </lineage>
</organism>
<dbReference type="AlphaFoldDB" id="A0A183DKW8"/>
<evidence type="ECO:0000313" key="2">
    <source>
        <dbReference type="WBParaSite" id="GPUH_0000937001-mRNA-1"/>
    </source>
</evidence>
<name>A0A183DKW8_9BILA</name>
<keyword evidence="1" id="KW-0677">Repeat</keyword>
<dbReference type="SUPFAM" id="SSF82185">
    <property type="entry name" value="Histone H3 K4-specific methyltransferase SET7/9 N-terminal domain"/>
    <property type="match status" value="1"/>
</dbReference>
<dbReference type="WBParaSite" id="GPUH_0000937001-mRNA-1">
    <property type="protein sequence ID" value="GPUH_0000937001-mRNA-1"/>
    <property type="gene ID" value="GPUH_0000937001"/>
</dbReference>
<dbReference type="SMART" id="SM00698">
    <property type="entry name" value="MORN"/>
    <property type="match status" value="1"/>
</dbReference>
<protein>
    <submittedName>
        <fullName evidence="2">MORN repeat-containing protein 5</fullName>
    </submittedName>
</protein>
<dbReference type="Pfam" id="PF02493">
    <property type="entry name" value="MORN"/>
    <property type="match status" value="1"/>
</dbReference>
<reference evidence="2" key="1">
    <citation type="submission" date="2016-06" db="UniProtKB">
        <authorList>
            <consortium name="WormBaseParasite"/>
        </authorList>
    </citation>
    <scope>IDENTIFICATION</scope>
</reference>
<sequence>LKYEGEWFNNRKCGYGITTFKDGRLRDLPN</sequence>
<evidence type="ECO:0000256" key="1">
    <source>
        <dbReference type="ARBA" id="ARBA00022737"/>
    </source>
</evidence>
<dbReference type="InterPro" id="IPR003409">
    <property type="entry name" value="MORN"/>
</dbReference>
<accession>A0A183DKW8</accession>